<dbReference type="KEGG" id="whr:OG579_03750"/>
<dbReference type="Gene3D" id="3.90.1140.10">
    <property type="entry name" value="Cyclic phosphodiesterase"/>
    <property type="match status" value="1"/>
</dbReference>
<protein>
    <submittedName>
        <fullName evidence="1">2'-5' RNA ligase family protein</fullName>
    </submittedName>
</protein>
<dbReference type="InterPro" id="IPR009097">
    <property type="entry name" value="Cyclic_Pdiesterase"/>
</dbReference>
<dbReference type="Pfam" id="PF13563">
    <property type="entry name" value="2_5_RNA_ligase2"/>
    <property type="match status" value="1"/>
</dbReference>
<accession>A0AAU4K4K0</accession>
<dbReference type="AlphaFoldDB" id="A0AAU4K4K0"/>
<organism evidence="1 2">
    <name type="scientific">Williamsia herbipolensis</name>
    <dbReference type="NCBI Taxonomy" id="1603258"/>
    <lineage>
        <taxon>Bacteria</taxon>
        <taxon>Bacillati</taxon>
        <taxon>Actinomycetota</taxon>
        <taxon>Actinomycetes</taxon>
        <taxon>Mycobacteriales</taxon>
        <taxon>Nocardiaceae</taxon>
        <taxon>Williamsia</taxon>
    </lineage>
</organism>
<name>A0AAU4K4K0_9NOCA</name>
<evidence type="ECO:0000313" key="1">
    <source>
        <dbReference type="EMBL" id="WUM20948.1"/>
    </source>
</evidence>
<dbReference type="GO" id="GO:0016874">
    <property type="term" value="F:ligase activity"/>
    <property type="evidence" value="ECO:0007669"/>
    <property type="project" value="UniProtKB-KW"/>
</dbReference>
<dbReference type="EMBL" id="CP108021">
    <property type="protein sequence ID" value="WUM20948.1"/>
    <property type="molecule type" value="Genomic_DNA"/>
</dbReference>
<evidence type="ECO:0000313" key="2">
    <source>
        <dbReference type="Proteomes" id="UP001432128"/>
    </source>
</evidence>
<keyword evidence="1" id="KW-0436">Ligase</keyword>
<dbReference type="SUPFAM" id="SSF55144">
    <property type="entry name" value="LigT-like"/>
    <property type="match status" value="1"/>
</dbReference>
<dbReference type="RefSeq" id="WP_328858144.1">
    <property type="nucleotide sequence ID" value="NZ_CP108021.1"/>
</dbReference>
<dbReference type="Proteomes" id="UP001432128">
    <property type="component" value="Chromosome"/>
</dbReference>
<sequence>MAHSIELLLDPDSDAAVRRMWAALLSDDLPSQGAHRSNSNRPHITLIAAARIDAGVDAVVGGLADRFPLTVDVGATVVFRGRRSTVARLVVANRELLALHRDLHHLAAPFVDGDVVDHCTPDHWTPHLTVARRVPDDQLGRCIAVADDAGQGAAVTATITGLRRWDGDAREDVELIGVRRDRGR</sequence>
<gene>
    <name evidence="1" type="ORF">OG579_03750</name>
</gene>
<proteinExistence type="predicted"/>
<keyword evidence="2" id="KW-1185">Reference proteome</keyword>
<reference evidence="1 2" key="1">
    <citation type="submission" date="2022-10" db="EMBL/GenBank/DDBJ databases">
        <title>The complete genomes of actinobacterial strains from the NBC collection.</title>
        <authorList>
            <person name="Joergensen T.S."/>
            <person name="Alvarez Arevalo M."/>
            <person name="Sterndorff E.B."/>
            <person name="Faurdal D."/>
            <person name="Vuksanovic O."/>
            <person name="Mourched A.-S."/>
            <person name="Charusanti P."/>
            <person name="Shaw S."/>
            <person name="Blin K."/>
            <person name="Weber T."/>
        </authorList>
    </citation>
    <scope>NUCLEOTIDE SEQUENCE [LARGE SCALE GENOMIC DNA]</scope>
    <source>
        <strain evidence="1 2">NBC_00319</strain>
    </source>
</reference>